<proteinExistence type="predicted"/>
<gene>
    <name evidence="3" type="ORF">I7X12_08100</name>
</gene>
<dbReference type="RefSeq" id="WP_198063331.1">
    <property type="nucleotide sequence ID" value="NZ_CP065856.1"/>
</dbReference>
<dbReference type="AlphaFoldDB" id="A0A7U3WAB8"/>
<sequence length="89" mass="9121">MDDAASAADIAALGRTIRRCTAVLVLTIGIHLLAITPGESDWGLALVTLAGFYLFASLTSVDGEGAETDGEETDDEPGEASRVRSDPGG</sequence>
<keyword evidence="4" id="KW-1185">Reference proteome</keyword>
<feature type="region of interest" description="Disordered" evidence="1">
    <location>
        <begin position="63"/>
        <end position="89"/>
    </location>
</feature>
<accession>A0A7U3WAB8</accession>
<protein>
    <submittedName>
        <fullName evidence="3">Uncharacterized protein</fullName>
    </submittedName>
</protein>
<organism evidence="3 4">
    <name type="scientific">Halosimplex litoreum</name>
    <dbReference type="NCBI Taxonomy" id="1198301"/>
    <lineage>
        <taxon>Archaea</taxon>
        <taxon>Methanobacteriati</taxon>
        <taxon>Methanobacteriota</taxon>
        <taxon>Stenosarchaea group</taxon>
        <taxon>Halobacteria</taxon>
        <taxon>Halobacteriales</taxon>
        <taxon>Haloarculaceae</taxon>
        <taxon>Halosimplex</taxon>
    </lineage>
</organism>
<feature type="transmembrane region" description="Helical" evidence="2">
    <location>
        <begin position="20"/>
        <end position="36"/>
    </location>
</feature>
<evidence type="ECO:0000313" key="4">
    <source>
        <dbReference type="Proteomes" id="UP000595001"/>
    </source>
</evidence>
<keyword evidence="2" id="KW-0812">Transmembrane</keyword>
<dbReference type="EMBL" id="CP065856">
    <property type="protein sequence ID" value="QPV64563.1"/>
    <property type="molecule type" value="Genomic_DNA"/>
</dbReference>
<dbReference type="Proteomes" id="UP000595001">
    <property type="component" value="Chromosome"/>
</dbReference>
<dbReference type="OrthoDB" id="242409at2157"/>
<feature type="compositionally biased region" description="Basic and acidic residues" evidence="1">
    <location>
        <begin position="79"/>
        <end position="89"/>
    </location>
</feature>
<feature type="compositionally biased region" description="Acidic residues" evidence="1">
    <location>
        <begin position="64"/>
        <end position="78"/>
    </location>
</feature>
<keyword evidence="2" id="KW-0472">Membrane</keyword>
<dbReference type="KEGG" id="hlt:I7X12_08100"/>
<reference evidence="3 4" key="1">
    <citation type="submission" date="2020-12" db="EMBL/GenBank/DDBJ databases">
        <title>Halosimplex halophilum sp. nov. and Halosimplex salinum sp. nov., two new members of the genus Halosimplex.</title>
        <authorList>
            <person name="Cui H.L."/>
        </authorList>
    </citation>
    <scope>NUCLEOTIDE SEQUENCE [LARGE SCALE GENOMIC DNA]</scope>
    <source>
        <strain evidence="3 4">YGH94</strain>
    </source>
</reference>
<dbReference type="GeneID" id="60588447"/>
<evidence type="ECO:0000256" key="1">
    <source>
        <dbReference type="SAM" id="MobiDB-lite"/>
    </source>
</evidence>
<evidence type="ECO:0000313" key="3">
    <source>
        <dbReference type="EMBL" id="QPV64563.1"/>
    </source>
</evidence>
<keyword evidence="2" id="KW-1133">Transmembrane helix</keyword>
<feature type="transmembrane region" description="Helical" evidence="2">
    <location>
        <begin position="42"/>
        <end position="61"/>
    </location>
</feature>
<name>A0A7U3WAB8_9EURY</name>
<evidence type="ECO:0000256" key="2">
    <source>
        <dbReference type="SAM" id="Phobius"/>
    </source>
</evidence>